<dbReference type="AlphaFoldDB" id="A0A1J1C2X8"/>
<organism evidence="1 2">
    <name type="scientific">Caldithrix abyssi DSM 13497</name>
    <dbReference type="NCBI Taxonomy" id="880073"/>
    <lineage>
        <taxon>Bacteria</taxon>
        <taxon>Pseudomonadati</taxon>
        <taxon>Calditrichota</taxon>
        <taxon>Calditrichia</taxon>
        <taxon>Calditrichales</taxon>
        <taxon>Calditrichaceae</taxon>
        <taxon>Caldithrix</taxon>
    </lineage>
</organism>
<gene>
    <name evidence="1" type="ORF">Cabys_256</name>
</gene>
<name>A0A1J1C2X8_CALAY</name>
<protein>
    <submittedName>
        <fullName evidence="1">Uncharacterized protein</fullName>
    </submittedName>
</protein>
<sequence length="45" mass="5370">MSPFNPSFSFFQTRNLINLFKKSHLYFMYECTINSQKTQAPCFVL</sequence>
<accession>A0A1J1C2X8</accession>
<dbReference type="Proteomes" id="UP000183868">
    <property type="component" value="Chromosome"/>
</dbReference>
<proteinExistence type="predicted"/>
<evidence type="ECO:0000313" key="2">
    <source>
        <dbReference type="Proteomes" id="UP000183868"/>
    </source>
</evidence>
<dbReference type="KEGG" id="caby:Cabys_256"/>
<reference evidence="1 2" key="1">
    <citation type="submission" date="2016-11" db="EMBL/GenBank/DDBJ databases">
        <title>Genomic analysis of Caldithrix abyssi and proposal of a novel bacterial phylum Caldithrichaeota.</title>
        <authorList>
            <person name="Kublanov I."/>
            <person name="Sigalova O."/>
            <person name="Gavrilov S."/>
            <person name="Lebedinsky A."/>
            <person name="Ivanova N."/>
            <person name="Daum C."/>
            <person name="Reddy T."/>
            <person name="Klenk H.P."/>
            <person name="Goker M."/>
            <person name="Reva O."/>
            <person name="Miroshnichenko M."/>
            <person name="Kyprides N."/>
            <person name="Woyke T."/>
            <person name="Gelfand M."/>
        </authorList>
    </citation>
    <scope>NUCLEOTIDE SEQUENCE [LARGE SCALE GENOMIC DNA]</scope>
    <source>
        <strain evidence="1 2">LF13</strain>
    </source>
</reference>
<evidence type="ECO:0000313" key="1">
    <source>
        <dbReference type="EMBL" id="APF17007.1"/>
    </source>
</evidence>
<dbReference type="EMBL" id="CP018099">
    <property type="protein sequence ID" value="APF17007.1"/>
    <property type="molecule type" value="Genomic_DNA"/>
</dbReference>